<dbReference type="AlphaFoldDB" id="A0A7U2ICG2"/>
<dbReference type="Proteomes" id="UP000663193">
    <property type="component" value="Chromosome 22"/>
</dbReference>
<protein>
    <submittedName>
        <fullName evidence="1">Uncharacterized protein</fullName>
    </submittedName>
</protein>
<organism evidence="1 2">
    <name type="scientific">Phaeosphaeria nodorum (strain SN15 / ATCC MYA-4574 / FGSC 10173)</name>
    <name type="common">Glume blotch fungus</name>
    <name type="synonym">Parastagonospora nodorum</name>
    <dbReference type="NCBI Taxonomy" id="321614"/>
    <lineage>
        <taxon>Eukaryota</taxon>
        <taxon>Fungi</taxon>
        <taxon>Dikarya</taxon>
        <taxon>Ascomycota</taxon>
        <taxon>Pezizomycotina</taxon>
        <taxon>Dothideomycetes</taxon>
        <taxon>Pleosporomycetidae</taxon>
        <taxon>Pleosporales</taxon>
        <taxon>Pleosporineae</taxon>
        <taxon>Phaeosphaeriaceae</taxon>
        <taxon>Parastagonospora</taxon>
    </lineage>
</organism>
<dbReference type="EMBL" id="CP069044">
    <property type="protein sequence ID" value="QRD07286.1"/>
    <property type="molecule type" value="Genomic_DNA"/>
</dbReference>
<accession>A0A7U2ICG2</accession>
<keyword evidence="2" id="KW-1185">Reference proteome</keyword>
<dbReference type="VEuPathDB" id="FungiDB:JI435_424190"/>
<evidence type="ECO:0000313" key="1">
    <source>
        <dbReference type="EMBL" id="QRD07286.1"/>
    </source>
</evidence>
<evidence type="ECO:0000313" key="2">
    <source>
        <dbReference type="Proteomes" id="UP000663193"/>
    </source>
</evidence>
<reference evidence="2" key="1">
    <citation type="journal article" date="2021" name="BMC Genomics">
        <title>Chromosome-level genome assembly and manually-curated proteome of model necrotroph Parastagonospora nodorum Sn15 reveals a genome-wide trove of candidate effector homologs, and redundancy of virulence-related functions within an accessory chromosome.</title>
        <authorList>
            <person name="Bertazzoni S."/>
            <person name="Jones D.A.B."/>
            <person name="Phan H.T."/>
            <person name="Tan K.-C."/>
            <person name="Hane J.K."/>
        </authorList>
    </citation>
    <scope>NUCLEOTIDE SEQUENCE [LARGE SCALE GENOMIC DNA]</scope>
    <source>
        <strain evidence="2">SN15 / ATCC MYA-4574 / FGSC 10173)</strain>
    </source>
</reference>
<gene>
    <name evidence="1" type="ORF">JI435_424190</name>
</gene>
<sequence length="70" mass="8189">MVRNHPSKREVLHEEIREDCELPGVDRRHFRRQTVIAAYSIVQENAWYTRKGNFPTALIAALNIGTLMLR</sequence>
<name>A0A7U2ICG2_PHANO</name>
<proteinExistence type="predicted"/>